<dbReference type="PANTHER" id="PTHR36142">
    <property type="entry name" value="METALLO-HYDROLASE/OXIDOREDUCTASE SUPERFAMILY PROTEIN"/>
    <property type="match status" value="1"/>
</dbReference>
<dbReference type="Proteomes" id="UP000324585">
    <property type="component" value="Unassembled WGS sequence"/>
</dbReference>
<comment type="caution">
    <text evidence="1">The sequence shown here is derived from an EMBL/GenBank/DDBJ whole genome shotgun (WGS) entry which is preliminary data.</text>
</comment>
<dbReference type="Pfam" id="PF13483">
    <property type="entry name" value="Lactamase_B_3"/>
    <property type="match status" value="1"/>
</dbReference>
<reference evidence="2" key="1">
    <citation type="journal article" date="2019" name="Nat. Commun.">
        <title>Expansion of phycobilisome linker gene families in mesophilic red algae.</title>
        <authorList>
            <person name="Lee J."/>
            <person name="Kim D."/>
            <person name="Bhattacharya D."/>
            <person name="Yoon H.S."/>
        </authorList>
    </citation>
    <scope>NUCLEOTIDE SEQUENCE [LARGE SCALE GENOMIC DNA]</scope>
    <source>
        <strain evidence="2">CCMP 1328</strain>
    </source>
</reference>
<keyword evidence="2" id="KW-1185">Reference proteome</keyword>
<accession>A0A5J4Z4V5</accession>
<evidence type="ECO:0000313" key="2">
    <source>
        <dbReference type="Proteomes" id="UP000324585"/>
    </source>
</evidence>
<dbReference type="SUPFAM" id="SSF56281">
    <property type="entry name" value="Metallo-hydrolase/oxidoreductase"/>
    <property type="match status" value="1"/>
</dbReference>
<sequence>MMESVEAQARQAGILNGLERETQCERVCESAPGNVSMTLAGFTLGAWCGLAPTAEARPAVSAAVNGSRVCATSRRRHNGSGWSQLVGRADGGKKLSKVEKRCRNLRGVLMSVSGESPASAASGDSVSGTVASSSVQFMPLESNTFVFRTADGKRVVVDPWLVGTLTFGENKGFYEAEKKWIVQSESGKKPPVDVEHFDAIVLSQGLPDHAHPPTLKKLDKNIPVYAQPQAAALCRALGYKSVTEIEHADTVSVLDGKLTITAFPGALVGPPWSKRQNAYLMDFKDAGVRVFYEPHADVPLDEFRAAWAALKCDVVVLPVKRASIPALGDYPLVKGGDSALEIVQVVRPRLFIPLENDPYKSSGWLDQFIMSRGEIQEFEAKTSARNVRLHRVAPGCELDLVAALRM</sequence>
<dbReference type="EMBL" id="VRMN01000001">
    <property type="protein sequence ID" value="KAA8497984.1"/>
    <property type="molecule type" value="Genomic_DNA"/>
</dbReference>
<evidence type="ECO:0000313" key="1">
    <source>
        <dbReference type="EMBL" id="KAA8497984.1"/>
    </source>
</evidence>
<organism evidence="1 2">
    <name type="scientific">Porphyridium purpureum</name>
    <name type="common">Red alga</name>
    <name type="synonym">Porphyridium cruentum</name>
    <dbReference type="NCBI Taxonomy" id="35688"/>
    <lineage>
        <taxon>Eukaryota</taxon>
        <taxon>Rhodophyta</taxon>
        <taxon>Bangiophyceae</taxon>
        <taxon>Porphyridiales</taxon>
        <taxon>Porphyridiaceae</taxon>
        <taxon>Porphyridium</taxon>
    </lineage>
</organism>
<proteinExistence type="predicted"/>
<dbReference type="PANTHER" id="PTHR36142:SF2">
    <property type="entry name" value="METALLO-HYDROLASE_OXIDOREDUCTASE SUPERFAMILY PROTEIN"/>
    <property type="match status" value="1"/>
</dbReference>
<dbReference type="OMA" id="YYEPHGY"/>
<protein>
    <submittedName>
        <fullName evidence="1">Uncharacterized protein</fullName>
    </submittedName>
</protein>
<dbReference type="Gene3D" id="3.60.15.10">
    <property type="entry name" value="Ribonuclease Z/Hydroxyacylglutathione hydrolase-like"/>
    <property type="match status" value="1"/>
</dbReference>
<dbReference type="InterPro" id="IPR036866">
    <property type="entry name" value="RibonucZ/Hydroxyglut_hydro"/>
</dbReference>
<dbReference type="AlphaFoldDB" id="A0A5J4Z4V5"/>
<gene>
    <name evidence="1" type="ORF">FVE85_5569</name>
</gene>
<dbReference type="OrthoDB" id="332863at2759"/>
<dbReference type="CDD" id="cd06262">
    <property type="entry name" value="metallo-hydrolase-like_MBL-fold"/>
    <property type="match status" value="1"/>
</dbReference>
<name>A0A5J4Z4V5_PORPP</name>